<keyword evidence="3 7" id="KW-0312">Gluconeogenesis</keyword>
<organism evidence="9 10">
    <name type="scientific">Sinobacterium norvegicum</name>
    <dbReference type="NCBI Taxonomy" id="1641715"/>
    <lineage>
        <taxon>Bacteria</taxon>
        <taxon>Pseudomonadati</taxon>
        <taxon>Pseudomonadota</taxon>
        <taxon>Gammaproteobacteria</taxon>
        <taxon>Cellvibrionales</taxon>
        <taxon>Spongiibacteraceae</taxon>
        <taxon>Sinobacterium</taxon>
    </lineage>
</organism>
<dbReference type="InterPro" id="IPR023096">
    <property type="entry name" value="G6P_Isomerase_C"/>
</dbReference>
<evidence type="ECO:0000256" key="8">
    <source>
        <dbReference type="RuleBase" id="RU000612"/>
    </source>
</evidence>
<evidence type="ECO:0000256" key="7">
    <source>
        <dbReference type="HAMAP-Rule" id="MF_00473"/>
    </source>
</evidence>
<dbReference type="EC" id="5.3.1.9" evidence="7"/>
<dbReference type="PANTHER" id="PTHR11469:SF1">
    <property type="entry name" value="GLUCOSE-6-PHOSPHATE ISOMERASE"/>
    <property type="match status" value="1"/>
</dbReference>
<comment type="caution">
    <text evidence="9">The sequence shown here is derived from an EMBL/GenBank/DDBJ whole genome shotgun (WGS) entry which is preliminary data.</text>
</comment>
<comment type="function">
    <text evidence="7">Catalyzes the reversible isomerization of glucose-6-phosphate to fructose-6-phosphate.</text>
</comment>
<name>A0ABN8ELJ8_9GAMM</name>
<dbReference type="InterPro" id="IPR035482">
    <property type="entry name" value="SIS_PGI_2"/>
</dbReference>
<dbReference type="InterPro" id="IPR035476">
    <property type="entry name" value="SIS_PGI_1"/>
</dbReference>
<feature type="active site" description="Proton donor" evidence="7">
    <location>
        <position position="334"/>
    </location>
</feature>
<dbReference type="HAMAP" id="MF_00473">
    <property type="entry name" value="G6P_isomerase"/>
    <property type="match status" value="1"/>
</dbReference>
<protein>
    <recommendedName>
        <fullName evidence="7">Glucose-6-phosphate isomerase</fullName>
        <shortName evidence="7">GPI</shortName>
        <ecNumber evidence="7">5.3.1.9</ecNumber>
    </recommendedName>
    <alternativeName>
        <fullName evidence="7">Phosphoglucose isomerase</fullName>
        <shortName evidence="7">PGI</shortName>
    </alternativeName>
    <alternativeName>
        <fullName evidence="7">Phosphohexose isomerase</fullName>
        <shortName evidence="7">PHI</shortName>
    </alternativeName>
</protein>
<dbReference type="Gene3D" id="1.10.1390.10">
    <property type="match status" value="1"/>
</dbReference>
<keyword evidence="10" id="KW-1185">Reference proteome</keyword>
<keyword evidence="7" id="KW-0963">Cytoplasm</keyword>
<comment type="pathway">
    <text evidence="7">Carbohydrate biosynthesis; gluconeogenesis.</text>
</comment>
<proteinExistence type="inferred from homology"/>
<dbReference type="PRINTS" id="PR00662">
    <property type="entry name" value="G6PISOMERASE"/>
</dbReference>
<evidence type="ECO:0000313" key="9">
    <source>
        <dbReference type="EMBL" id="CAH0993273.1"/>
    </source>
</evidence>
<dbReference type="InterPro" id="IPR001672">
    <property type="entry name" value="G6P_Isomerase"/>
</dbReference>
<keyword evidence="4 7" id="KW-0324">Glycolysis</keyword>
<evidence type="ECO:0000256" key="4">
    <source>
        <dbReference type="ARBA" id="ARBA00023152"/>
    </source>
</evidence>
<evidence type="ECO:0000256" key="1">
    <source>
        <dbReference type="ARBA" id="ARBA00004926"/>
    </source>
</evidence>
<gene>
    <name evidence="9" type="primary">pgi_2</name>
    <name evidence="7" type="synonym">pgi</name>
    <name evidence="9" type="ORF">SIN8267_03421</name>
</gene>
<comment type="catalytic activity">
    <reaction evidence="6 7 8">
        <text>alpha-D-glucose 6-phosphate = beta-D-fructose 6-phosphate</text>
        <dbReference type="Rhea" id="RHEA:11816"/>
        <dbReference type="ChEBI" id="CHEBI:57634"/>
        <dbReference type="ChEBI" id="CHEBI:58225"/>
        <dbReference type="EC" id="5.3.1.9"/>
    </reaction>
</comment>
<sequence length="531" mass="58827">MKPTDLSRLSDELKQQTISELFDKDSMRAEAFSARSQSLSIDYSKNLISNNVLSAFQQQFDTLDLHSWIQRLFSGELINNTEQRAAHHTRLRDVPADPLIEQTLASCYQLCDDILSANKTGASGQRFTDVVNIGIGGSDLGPRLAADVLKNKQAGINAYFISNLDSAEINKTLAKLSPETTLFIVASKSFATEETLTNARHAQRWLASSSVGTGSDQHFIAITSNHNKAVDFGVATDCILPMWDWVGGRYSLWSCIGLSTMLCAGKQAFQQLLAGAHVMDQHFQQAPFTENLPTILAVLEIWYGNFMGARSHAVIPYCYALRKLPSYLQQLCMESNGKSVRRDGSPVLSDTNPIVWGTAGTDGQHSYHQLLHQGTQTVTVDFLLPLSAGDNCPIAHQKLVANCLAQSRVLMTGQSLADAEYRMRLDGYNEKDISTLAPHKVMHGNMPSTIISFDQLDAFTLGEILALYEHKTFVCSVFWDINPFDQWGVELGKRIGQQVDEAIQGKPEALADLDGSTLAMIKRYQQKNQRR</sequence>
<reference evidence="9" key="1">
    <citation type="submission" date="2021-12" db="EMBL/GenBank/DDBJ databases">
        <authorList>
            <person name="Rodrigo-Torres L."/>
            <person name="Arahal R. D."/>
            <person name="Lucena T."/>
        </authorList>
    </citation>
    <scope>NUCLEOTIDE SEQUENCE</scope>
    <source>
        <strain evidence="9">CECT 8267</strain>
    </source>
</reference>
<comment type="pathway">
    <text evidence="1 7 8">Carbohydrate degradation; glycolysis; D-glyceraldehyde 3-phosphate and glycerone phosphate from D-glucose: step 2/4.</text>
</comment>
<dbReference type="InterPro" id="IPR046348">
    <property type="entry name" value="SIS_dom_sf"/>
</dbReference>
<evidence type="ECO:0000256" key="2">
    <source>
        <dbReference type="ARBA" id="ARBA00006604"/>
    </source>
</evidence>
<dbReference type="InterPro" id="IPR018189">
    <property type="entry name" value="Phosphoglucose_isomerase_CS"/>
</dbReference>
<dbReference type="NCBIfam" id="NF001211">
    <property type="entry name" value="PRK00179.1"/>
    <property type="match status" value="1"/>
</dbReference>
<feature type="active site" evidence="7">
    <location>
        <position position="493"/>
    </location>
</feature>
<keyword evidence="5 7" id="KW-0413">Isomerase</keyword>
<evidence type="ECO:0000256" key="3">
    <source>
        <dbReference type="ARBA" id="ARBA00022432"/>
    </source>
</evidence>
<dbReference type="GO" id="GO:0004347">
    <property type="term" value="F:glucose-6-phosphate isomerase activity"/>
    <property type="evidence" value="ECO:0007669"/>
    <property type="project" value="UniProtKB-EC"/>
</dbReference>
<dbReference type="RefSeq" id="WP_237445955.1">
    <property type="nucleotide sequence ID" value="NZ_CAKLPX010000006.1"/>
</dbReference>
<dbReference type="CDD" id="cd05016">
    <property type="entry name" value="SIS_PGI_2"/>
    <property type="match status" value="1"/>
</dbReference>
<evidence type="ECO:0000313" key="10">
    <source>
        <dbReference type="Proteomes" id="UP000838100"/>
    </source>
</evidence>
<dbReference type="PANTHER" id="PTHR11469">
    <property type="entry name" value="GLUCOSE-6-PHOSPHATE ISOMERASE"/>
    <property type="match status" value="1"/>
</dbReference>
<feature type="active site" evidence="7">
    <location>
        <position position="365"/>
    </location>
</feature>
<dbReference type="Proteomes" id="UP000838100">
    <property type="component" value="Unassembled WGS sequence"/>
</dbReference>
<dbReference type="SUPFAM" id="SSF53697">
    <property type="entry name" value="SIS domain"/>
    <property type="match status" value="1"/>
</dbReference>
<dbReference type="EMBL" id="CAKLPX010000006">
    <property type="protein sequence ID" value="CAH0993273.1"/>
    <property type="molecule type" value="Genomic_DNA"/>
</dbReference>
<evidence type="ECO:0000256" key="5">
    <source>
        <dbReference type="ARBA" id="ARBA00023235"/>
    </source>
</evidence>
<comment type="subcellular location">
    <subcellularLocation>
        <location evidence="7">Cytoplasm</location>
    </subcellularLocation>
</comment>
<dbReference type="PROSITE" id="PS51463">
    <property type="entry name" value="P_GLUCOSE_ISOMERASE_3"/>
    <property type="match status" value="1"/>
</dbReference>
<dbReference type="CDD" id="cd05015">
    <property type="entry name" value="SIS_PGI_1"/>
    <property type="match status" value="1"/>
</dbReference>
<comment type="similarity">
    <text evidence="2 7 8">Belongs to the GPI family.</text>
</comment>
<dbReference type="PROSITE" id="PS00765">
    <property type="entry name" value="P_GLUCOSE_ISOMERASE_1"/>
    <property type="match status" value="1"/>
</dbReference>
<dbReference type="Pfam" id="PF00342">
    <property type="entry name" value="PGI"/>
    <property type="match status" value="1"/>
</dbReference>
<accession>A0ABN8ELJ8</accession>
<evidence type="ECO:0000256" key="6">
    <source>
        <dbReference type="ARBA" id="ARBA00029321"/>
    </source>
</evidence>
<dbReference type="Gene3D" id="3.40.50.10490">
    <property type="entry name" value="Glucose-6-phosphate isomerase like protein, domain 1"/>
    <property type="match status" value="2"/>
</dbReference>